<keyword evidence="4" id="KW-0547">Nucleotide-binding</keyword>
<dbReference type="InterPro" id="IPR016064">
    <property type="entry name" value="NAD/diacylglycerol_kinase_sf"/>
</dbReference>
<dbReference type="AlphaFoldDB" id="A0A4S4G5Z2"/>
<evidence type="ECO:0000256" key="1">
    <source>
        <dbReference type="ARBA" id="ARBA00001946"/>
    </source>
</evidence>
<comment type="cofactor">
    <cofactor evidence="1">
        <name>Mg(2+)</name>
        <dbReference type="ChEBI" id="CHEBI:18420"/>
    </cofactor>
</comment>
<reference evidence="10 11" key="1">
    <citation type="submission" date="2019-04" db="EMBL/GenBank/DDBJ databases">
        <title>Microbes associate with the intestines of laboratory mice.</title>
        <authorList>
            <person name="Navarre W."/>
            <person name="Wong E."/>
            <person name="Huang K.C."/>
            <person name="Tropini C."/>
            <person name="Ng K."/>
            <person name="Yu B."/>
        </authorList>
    </citation>
    <scope>NUCLEOTIDE SEQUENCE [LARGE SCALE GENOMIC DNA]</scope>
    <source>
        <strain evidence="10 11">NM80_B27</strain>
    </source>
</reference>
<evidence type="ECO:0000256" key="8">
    <source>
        <dbReference type="ARBA" id="ARBA00023264"/>
    </source>
</evidence>
<proteinExistence type="inferred from homology"/>
<dbReference type="Proteomes" id="UP000308978">
    <property type="component" value="Unassembled WGS sequence"/>
</dbReference>
<accession>A0A4S4G5Z2</accession>
<dbReference type="PROSITE" id="PS50146">
    <property type="entry name" value="DAGK"/>
    <property type="match status" value="1"/>
</dbReference>
<keyword evidence="6" id="KW-0067">ATP-binding</keyword>
<evidence type="ECO:0000256" key="5">
    <source>
        <dbReference type="ARBA" id="ARBA00022777"/>
    </source>
</evidence>
<dbReference type="Pfam" id="PF19279">
    <property type="entry name" value="YegS_C"/>
    <property type="match status" value="1"/>
</dbReference>
<dbReference type="Gene3D" id="3.40.50.10330">
    <property type="entry name" value="Probable inorganic polyphosphate/atp-NAD kinase, domain 1"/>
    <property type="match status" value="1"/>
</dbReference>
<dbReference type="InterPro" id="IPR001206">
    <property type="entry name" value="Diacylglycerol_kinase_cat_dom"/>
</dbReference>
<keyword evidence="7" id="KW-0443">Lipid metabolism</keyword>
<protein>
    <submittedName>
        <fullName evidence="10">Diacylglycerol kinase</fullName>
    </submittedName>
</protein>
<dbReference type="PANTHER" id="PTHR12358">
    <property type="entry name" value="SPHINGOSINE KINASE"/>
    <property type="match status" value="1"/>
</dbReference>
<dbReference type="SMART" id="SM00046">
    <property type="entry name" value="DAGKc"/>
    <property type="match status" value="1"/>
</dbReference>
<organism evidence="10 11">
    <name type="scientific">Adlercreutzia caecimuris</name>
    <dbReference type="NCBI Taxonomy" id="671266"/>
    <lineage>
        <taxon>Bacteria</taxon>
        <taxon>Bacillati</taxon>
        <taxon>Actinomycetota</taxon>
        <taxon>Coriobacteriia</taxon>
        <taxon>Eggerthellales</taxon>
        <taxon>Eggerthellaceae</taxon>
        <taxon>Adlercreutzia</taxon>
    </lineage>
</organism>
<comment type="caution">
    <text evidence="10">The sequence shown here is derived from an EMBL/GenBank/DDBJ whole genome shotgun (WGS) entry which is preliminary data.</text>
</comment>
<dbReference type="Pfam" id="PF00781">
    <property type="entry name" value="DAGK_cat"/>
    <property type="match status" value="1"/>
</dbReference>
<dbReference type="GO" id="GO:0016301">
    <property type="term" value="F:kinase activity"/>
    <property type="evidence" value="ECO:0007669"/>
    <property type="project" value="UniProtKB-KW"/>
</dbReference>
<dbReference type="PANTHER" id="PTHR12358:SF106">
    <property type="entry name" value="LIPID KINASE YEGS"/>
    <property type="match status" value="1"/>
</dbReference>
<dbReference type="RefSeq" id="WP_016308719.1">
    <property type="nucleotide sequence ID" value="NZ_CAOKMQ010000003.1"/>
</dbReference>
<sequence length="313" mass="33512">MKLLIVNNLSSGLRDGAIYDFMRAFSRDGDEICVRCTSGCTDLADFLCDAEDFDAVVAAGGDGTVATAAYLLAETGIPLLPFPAGTANLLALNLASPAEPHALAKLMRESRLMDFDIGEIELSDGSRRGFTMIAGAGYDATIMQGAEASKKLLGPMAYFTSAFANPSPQFSKIALTIDGESVETQGVGVLVVNFSKLQFDISVVHENMPRDGMFDIVVMNTHDAVGLIPALLSCMLDRGGEFPTRPGSLQVYRGREVTVEATPPLAVQYDGEVTGSTTPFTARMLPEAARFVVSEECLKLYDEESAEPLRLDD</sequence>
<keyword evidence="8" id="KW-1208">Phospholipid metabolism</keyword>
<keyword evidence="7" id="KW-0594">Phospholipid biosynthesis</keyword>
<evidence type="ECO:0000313" key="11">
    <source>
        <dbReference type="Proteomes" id="UP000308978"/>
    </source>
</evidence>
<dbReference type="GO" id="GO:0008654">
    <property type="term" value="P:phospholipid biosynthetic process"/>
    <property type="evidence" value="ECO:0007669"/>
    <property type="project" value="UniProtKB-KW"/>
</dbReference>
<gene>
    <name evidence="10" type="ORF">E5986_02235</name>
</gene>
<dbReference type="GeneID" id="82190109"/>
<dbReference type="InterPro" id="IPR050187">
    <property type="entry name" value="Lipid_Phosphate_FormReg"/>
</dbReference>
<evidence type="ECO:0000256" key="7">
    <source>
        <dbReference type="ARBA" id="ARBA00023209"/>
    </source>
</evidence>
<comment type="similarity">
    <text evidence="2">Belongs to the diacylglycerol/lipid kinase family.</text>
</comment>
<name>A0A4S4G5Z2_9ACTN</name>
<evidence type="ECO:0000256" key="4">
    <source>
        <dbReference type="ARBA" id="ARBA00022741"/>
    </source>
</evidence>
<evidence type="ECO:0000313" key="10">
    <source>
        <dbReference type="EMBL" id="THG38261.1"/>
    </source>
</evidence>
<keyword evidence="3" id="KW-0808">Transferase</keyword>
<keyword evidence="7" id="KW-0444">Lipid biosynthesis</keyword>
<dbReference type="InterPro" id="IPR045540">
    <property type="entry name" value="YegS/DAGK_C"/>
</dbReference>
<dbReference type="GO" id="GO:0005524">
    <property type="term" value="F:ATP binding"/>
    <property type="evidence" value="ECO:0007669"/>
    <property type="project" value="UniProtKB-KW"/>
</dbReference>
<feature type="domain" description="DAGKc" evidence="9">
    <location>
        <begin position="1"/>
        <end position="125"/>
    </location>
</feature>
<keyword evidence="5 10" id="KW-0418">Kinase</keyword>
<dbReference type="EMBL" id="SSTJ01000002">
    <property type="protein sequence ID" value="THG38261.1"/>
    <property type="molecule type" value="Genomic_DNA"/>
</dbReference>
<evidence type="ECO:0000256" key="2">
    <source>
        <dbReference type="ARBA" id="ARBA00005983"/>
    </source>
</evidence>
<dbReference type="GO" id="GO:0005886">
    <property type="term" value="C:plasma membrane"/>
    <property type="evidence" value="ECO:0007669"/>
    <property type="project" value="TreeGrafter"/>
</dbReference>
<evidence type="ECO:0000256" key="6">
    <source>
        <dbReference type="ARBA" id="ARBA00022840"/>
    </source>
</evidence>
<evidence type="ECO:0000259" key="9">
    <source>
        <dbReference type="PROSITE" id="PS50146"/>
    </source>
</evidence>
<dbReference type="InterPro" id="IPR017438">
    <property type="entry name" value="ATP-NAD_kinase_N"/>
</dbReference>
<dbReference type="SUPFAM" id="SSF111331">
    <property type="entry name" value="NAD kinase/diacylglycerol kinase-like"/>
    <property type="match status" value="1"/>
</dbReference>
<evidence type="ECO:0000256" key="3">
    <source>
        <dbReference type="ARBA" id="ARBA00022679"/>
    </source>
</evidence>
<dbReference type="Gene3D" id="2.60.200.40">
    <property type="match status" value="1"/>
</dbReference>